<feature type="non-terminal residue" evidence="2">
    <location>
        <position position="95"/>
    </location>
</feature>
<reference evidence="2" key="1">
    <citation type="submission" date="2018-05" db="EMBL/GenBank/DDBJ databases">
        <authorList>
            <person name="Lanie J.A."/>
            <person name="Ng W.-L."/>
            <person name="Kazmierczak K.M."/>
            <person name="Andrzejewski T.M."/>
            <person name="Davidsen T.M."/>
            <person name="Wayne K.J."/>
            <person name="Tettelin H."/>
            <person name="Glass J.I."/>
            <person name="Rusch D."/>
            <person name="Podicherti R."/>
            <person name="Tsui H.-C.T."/>
            <person name="Winkler M.E."/>
        </authorList>
    </citation>
    <scope>NUCLEOTIDE SEQUENCE</scope>
</reference>
<accession>A0A382NGI2</accession>
<gene>
    <name evidence="2" type="ORF">METZ01_LOCUS312674</name>
</gene>
<feature type="compositionally biased region" description="Low complexity" evidence="1">
    <location>
        <begin position="83"/>
        <end position="95"/>
    </location>
</feature>
<dbReference type="EMBL" id="UINC01100063">
    <property type="protein sequence ID" value="SVC59820.1"/>
    <property type="molecule type" value="Genomic_DNA"/>
</dbReference>
<name>A0A382NGI2_9ZZZZ</name>
<proteinExistence type="predicted"/>
<evidence type="ECO:0000313" key="2">
    <source>
        <dbReference type="EMBL" id="SVC59820.1"/>
    </source>
</evidence>
<dbReference type="AlphaFoldDB" id="A0A382NGI2"/>
<sequence>NAETSTARCRQCRSSRSPNRRRPTLATINPPSTPCGGSSVRTVLSSGRTGLSATGPPNFPPSSPSSVTMWKPWDRRQRRNSGTPTATRPTASPPA</sequence>
<feature type="non-terminal residue" evidence="2">
    <location>
        <position position="1"/>
    </location>
</feature>
<feature type="compositionally biased region" description="Basic residues" evidence="1">
    <location>
        <begin position="10"/>
        <end position="23"/>
    </location>
</feature>
<evidence type="ECO:0000256" key="1">
    <source>
        <dbReference type="SAM" id="MobiDB-lite"/>
    </source>
</evidence>
<feature type="compositionally biased region" description="Polar residues" evidence="1">
    <location>
        <begin position="26"/>
        <end position="52"/>
    </location>
</feature>
<organism evidence="2">
    <name type="scientific">marine metagenome</name>
    <dbReference type="NCBI Taxonomy" id="408172"/>
    <lineage>
        <taxon>unclassified sequences</taxon>
        <taxon>metagenomes</taxon>
        <taxon>ecological metagenomes</taxon>
    </lineage>
</organism>
<feature type="region of interest" description="Disordered" evidence="1">
    <location>
        <begin position="1"/>
        <end position="95"/>
    </location>
</feature>
<protein>
    <submittedName>
        <fullName evidence="2">Uncharacterized protein</fullName>
    </submittedName>
</protein>